<name>A0A2P2QYF2_RHIMU</name>
<reference evidence="1" key="1">
    <citation type="submission" date="2018-02" db="EMBL/GenBank/DDBJ databases">
        <title>Rhizophora mucronata_Transcriptome.</title>
        <authorList>
            <person name="Meera S.P."/>
            <person name="Sreeshan A."/>
            <person name="Augustine A."/>
        </authorList>
    </citation>
    <scope>NUCLEOTIDE SEQUENCE</scope>
    <source>
        <tissue evidence="1">Leaf</tissue>
    </source>
</reference>
<organism evidence="1">
    <name type="scientific">Rhizophora mucronata</name>
    <name type="common">Asiatic mangrove</name>
    <dbReference type="NCBI Taxonomy" id="61149"/>
    <lineage>
        <taxon>Eukaryota</taxon>
        <taxon>Viridiplantae</taxon>
        <taxon>Streptophyta</taxon>
        <taxon>Embryophyta</taxon>
        <taxon>Tracheophyta</taxon>
        <taxon>Spermatophyta</taxon>
        <taxon>Magnoliopsida</taxon>
        <taxon>eudicotyledons</taxon>
        <taxon>Gunneridae</taxon>
        <taxon>Pentapetalae</taxon>
        <taxon>rosids</taxon>
        <taxon>fabids</taxon>
        <taxon>Malpighiales</taxon>
        <taxon>Rhizophoraceae</taxon>
        <taxon>Rhizophora</taxon>
    </lineage>
</organism>
<dbReference type="AlphaFoldDB" id="A0A2P2QYF2"/>
<proteinExistence type="predicted"/>
<accession>A0A2P2QYF2</accession>
<sequence>MIVLNFWSYNSTKFHSGFQFNLHKRIQITFNTILHNERK</sequence>
<dbReference type="EMBL" id="GGEC01091534">
    <property type="protein sequence ID" value="MBX72018.1"/>
    <property type="molecule type" value="Transcribed_RNA"/>
</dbReference>
<protein>
    <submittedName>
        <fullName evidence="1">Uncharacterized protein</fullName>
    </submittedName>
</protein>
<evidence type="ECO:0000313" key="1">
    <source>
        <dbReference type="EMBL" id="MBX72018.1"/>
    </source>
</evidence>